<evidence type="ECO:0000256" key="2">
    <source>
        <dbReference type="ARBA" id="ARBA00022723"/>
    </source>
</evidence>
<gene>
    <name evidence="8" type="ORF">EST38_g13350</name>
</gene>
<dbReference type="Proteomes" id="UP000290288">
    <property type="component" value="Unassembled WGS sequence"/>
</dbReference>
<evidence type="ECO:0000256" key="3">
    <source>
        <dbReference type="ARBA" id="ARBA00022964"/>
    </source>
</evidence>
<dbReference type="AlphaFoldDB" id="A0A4Q2D055"/>
<feature type="region of interest" description="Disordered" evidence="6">
    <location>
        <begin position="84"/>
        <end position="108"/>
    </location>
</feature>
<dbReference type="Pfam" id="PF12851">
    <property type="entry name" value="Tet_JBP"/>
    <property type="match status" value="1"/>
</dbReference>
<organism evidence="8 9">
    <name type="scientific">Candolleomyces aberdarensis</name>
    <dbReference type="NCBI Taxonomy" id="2316362"/>
    <lineage>
        <taxon>Eukaryota</taxon>
        <taxon>Fungi</taxon>
        <taxon>Dikarya</taxon>
        <taxon>Basidiomycota</taxon>
        <taxon>Agaricomycotina</taxon>
        <taxon>Agaricomycetes</taxon>
        <taxon>Agaricomycetidae</taxon>
        <taxon>Agaricales</taxon>
        <taxon>Agaricineae</taxon>
        <taxon>Psathyrellaceae</taxon>
        <taxon>Candolleomyces</taxon>
    </lineage>
</organism>
<dbReference type="EMBL" id="SDEE01001218">
    <property type="protein sequence ID" value="RXW12503.1"/>
    <property type="molecule type" value="Genomic_DNA"/>
</dbReference>
<evidence type="ECO:0000256" key="1">
    <source>
        <dbReference type="ARBA" id="ARBA00001954"/>
    </source>
</evidence>
<keyword evidence="2" id="KW-0479">Metal-binding</keyword>
<comment type="caution">
    <text evidence="8">The sequence shown here is derived from an EMBL/GenBank/DDBJ whole genome shotgun (WGS) entry which is preliminary data.</text>
</comment>
<protein>
    <recommendedName>
        <fullName evidence="7">2OGFeDO JBP1/TET oxygenase domain-containing protein</fullName>
    </recommendedName>
</protein>
<reference evidence="8 9" key="1">
    <citation type="submission" date="2019-01" db="EMBL/GenBank/DDBJ databases">
        <title>Draft genome sequence of Psathyrella aberdarensis IHI B618.</title>
        <authorList>
            <person name="Buettner E."/>
            <person name="Kellner H."/>
        </authorList>
    </citation>
    <scope>NUCLEOTIDE SEQUENCE [LARGE SCALE GENOMIC DNA]</scope>
    <source>
        <strain evidence="8 9">IHI B618</strain>
    </source>
</reference>
<evidence type="ECO:0000256" key="5">
    <source>
        <dbReference type="ARBA" id="ARBA00023004"/>
    </source>
</evidence>
<keyword evidence="5" id="KW-0408">Iron</keyword>
<keyword evidence="9" id="KW-1185">Reference proteome</keyword>
<dbReference type="GO" id="GO:0051213">
    <property type="term" value="F:dioxygenase activity"/>
    <property type="evidence" value="ECO:0007669"/>
    <property type="project" value="UniProtKB-KW"/>
</dbReference>
<proteinExistence type="predicted"/>
<evidence type="ECO:0000313" key="8">
    <source>
        <dbReference type="EMBL" id="RXW12503.1"/>
    </source>
</evidence>
<dbReference type="InterPro" id="IPR024779">
    <property type="entry name" value="2OGFeDO_JBP1/TET_oxygenase_dom"/>
</dbReference>
<name>A0A4Q2D055_9AGAR</name>
<sequence>MFSSKQMPTEDKDVPPGLKFLKLCARYTQDLVRERTTQGGAMPRNRHIAIDIKVELETIVEVFLTAWKNPVVIEDSFEELVEASKGKQGGKSRDEQLQDAWQPPFATQPDGSRILLSRPTMFMDNEGVVFAWYLPGIFTSRRSELVFEYVRRAGCETKSVLSITKPGNDNWRNGSEAFANPTRCQIPPGQANFSACWYAQGHGPPNHLPGPSSTLNPKAGHNGGPELLEDLMDTNVIIGTLLSLVHPSLFDMQFKVLLEVYRKLHSQRCPVTNPELTQEVFKHWSTPFSGFAIIANRETPLHRDTQGGRTMLDILSVFGDHSGGRLEIPLLNARFVYNPKTAFVLPGYLMQHGASRTEGERVCIASYMRPTVGEGILKGGYEAFGPPTADDLMESFGLMLAEEPSVDIWAK</sequence>
<keyword evidence="3" id="KW-0223">Dioxygenase</keyword>
<evidence type="ECO:0000259" key="7">
    <source>
        <dbReference type="Pfam" id="PF12851"/>
    </source>
</evidence>
<dbReference type="OrthoDB" id="3200752at2759"/>
<dbReference type="GO" id="GO:0046872">
    <property type="term" value="F:metal ion binding"/>
    <property type="evidence" value="ECO:0007669"/>
    <property type="project" value="UniProtKB-KW"/>
</dbReference>
<dbReference type="STRING" id="2316362.A0A4Q2D055"/>
<comment type="cofactor">
    <cofactor evidence="1">
        <name>Fe(2+)</name>
        <dbReference type="ChEBI" id="CHEBI:29033"/>
    </cofactor>
</comment>
<keyword evidence="4" id="KW-0560">Oxidoreductase</keyword>
<evidence type="ECO:0000256" key="4">
    <source>
        <dbReference type="ARBA" id="ARBA00023002"/>
    </source>
</evidence>
<evidence type="ECO:0000256" key="6">
    <source>
        <dbReference type="SAM" id="MobiDB-lite"/>
    </source>
</evidence>
<evidence type="ECO:0000313" key="9">
    <source>
        <dbReference type="Proteomes" id="UP000290288"/>
    </source>
</evidence>
<accession>A0A4Q2D055</accession>
<dbReference type="Gene3D" id="3.60.130.30">
    <property type="match status" value="1"/>
</dbReference>
<feature type="domain" description="2OGFeDO JBP1/TET oxygenase" evidence="7">
    <location>
        <begin position="195"/>
        <end position="369"/>
    </location>
</feature>